<dbReference type="EMBL" id="JBBPCO010000002">
    <property type="protein sequence ID" value="MEK8088522.1"/>
    <property type="molecule type" value="Genomic_DNA"/>
</dbReference>
<comment type="subcellular location">
    <subcellularLocation>
        <location evidence="2">Cytoplasm</location>
    </subcellularLocation>
</comment>
<proteinExistence type="inferred from homology"/>
<dbReference type="PANTHER" id="PTHR33515">
    <property type="entry name" value="RIBOSOME-BINDING FACTOR A, CHLOROPLASTIC-RELATED"/>
    <property type="match status" value="1"/>
</dbReference>
<dbReference type="NCBIfam" id="TIGR00082">
    <property type="entry name" value="rbfA"/>
    <property type="match status" value="1"/>
</dbReference>
<comment type="function">
    <text evidence="2">One of several proteins that assist in the late maturation steps of the functional core of the 30S ribosomal subunit. Associates with free 30S ribosomal subunits (but not with 30S subunits that are part of 70S ribosomes or polysomes). Required for efficient processing of 16S rRNA. May interact with the 5'-terminal helix region of 16S rRNA.</text>
</comment>
<dbReference type="InterPro" id="IPR000238">
    <property type="entry name" value="RbfA"/>
</dbReference>
<evidence type="ECO:0000256" key="2">
    <source>
        <dbReference type="HAMAP-Rule" id="MF_00003"/>
    </source>
</evidence>
<evidence type="ECO:0000256" key="1">
    <source>
        <dbReference type="ARBA" id="ARBA00022517"/>
    </source>
</evidence>
<keyword evidence="4" id="KW-1185">Reference proteome</keyword>
<comment type="caution">
    <text evidence="3">The sequence shown here is derived from an EMBL/GenBank/DDBJ whole genome shotgun (WGS) entry which is preliminary data.</text>
</comment>
<dbReference type="InterPro" id="IPR020053">
    <property type="entry name" value="Ribosome-bd_factorA_CS"/>
</dbReference>
<reference evidence="3 4" key="1">
    <citation type="submission" date="2024-04" db="EMBL/GenBank/DDBJ databases">
        <authorList>
            <person name="Abashina T."/>
            <person name="Shaikin A."/>
        </authorList>
    </citation>
    <scope>NUCLEOTIDE SEQUENCE [LARGE SCALE GENOMIC DNA]</scope>
    <source>
        <strain evidence="3 4">AAFK</strain>
    </source>
</reference>
<dbReference type="Pfam" id="PF02033">
    <property type="entry name" value="RBFA"/>
    <property type="match status" value="1"/>
</dbReference>
<protein>
    <recommendedName>
        <fullName evidence="2">Ribosome-binding factor A</fullName>
    </recommendedName>
</protein>
<dbReference type="Proteomes" id="UP001446205">
    <property type="component" value="Unassembled WGS sequence"/>
</dbReference>
<dbReference type="HAMAP" id="MF_00003">
    <property type="entry name" value="RbfA"/>
    <property type="match status" value="1"/>
</dbReference>
<evidence type="ECO:0000313" key="3">
    <source>
        <dbReference type="EMBL" id="MEK8088522.1"/>
    </source>
</evidence>
<sequence length="126" mass="14312">MPKEFSRSRRVGHLLQQEIAAILPEVRDVRAGQGILPTISGVDLSPDMKSARIFFSVMTGPEHAEDVRQALQNASGYIRHQLGRRLDLRRIPNLVFAYDTSFDEGAHMSRLLHDARRMSDQDEVDE</sequence>
<keyword evidence="1 2" id="KW-0690">Ribosome biogenesis</keyword>
<dbReference type="RefSeq" id="WP_341369589.1">
    <property type="nucleotide sequence ID" value="NZ_JBBPCO010000002.1"/>
</dbReference>
<comment type="similarity">
    <text evidence="2">Belongs to the RbfA family.</text>
</comment>
<evidence type="ECO:0000313" key="4">
    <source>
        <dbReference type="Proteomes" id="UP001446205"/>
    </source>
</evidence>
<dbReference type="PANTHER" id="PTHR33515:SF1">
    <property type="entry name" value="RIBOSOME-BINDING FACTOR A, CHLOROPLASTIC-RELATED"/>
    <property type="match status" value="1"/>
</dbReference>
<organism evidence="3 4">
    <name type="scientific">Thermithiobacillus plumbiphilus</name>
    <dbReference type="NCBI Taxonomy" id="1729899"/>
    <lineage>
        <taxon>Bacteria</taxon>
        <taxon>Pseudomonadati</taxon>
        <taxon>Pseudomonadota</taxon>
        <taxon>Acidithiobacillia</taxon>
        <taxon>Acidithiobacillales</taxon>
        <taxon>Thermithiobacillaceae</taxon>
        <taxon>Thermithiobacillus</taxon>
    </lineage>
</organism>
<comment type="subunit">
    <text evidence="2">Monomer. Binds 30S ribosomal subunits, but not 50S ribosomal subunits or 70S ribosomes.</text>
</comment>
<dbReference type="SUPFAM" id="SSF89919">
    <property type="entry name" value="Ribosome-binding factor A, RbfA"/>
    <property type="match status" value="1"/>
</dbReference>
<name>A0ABU9D4P3_9PROT</name>
<gene>
    <name evidence="2 3" type="primary">rbfA</name>
    <name evidence="3" type="ORF">WOB96_01970</name>
</gene>
<dbReference type="Gene3D" id="3.30.300.20">
    <property type="match status" value="1"/>
</dbReference>
<dbReference type="InterPro" id="IPR015946">
    <property type="entry name" value="KH_dom-like_a/b"/>
</dbReference>
<dbReference type="InterPro" id="IPR023799">
    <property type="entry name" value="RbfA_dom_sf"/>
</dbReference>
<dbReference type="PROSITE" id="PS01319">
    <property type="entry name" value="RBFA"/>
    <property type="match status" value="1"/>
</dbReference>
<accession>A0ABU9D4P3</accession>
<keyword evidence="2" id="KW-0963">Cytoplasm</keyword>